<protein>
    <submittedName>
        <fullName evidence="2">Uncharacterized protein</fullName>
    </submittedName>
</protein>
<reference evidence="2" key="1">
    <citation type="submission" date="2015-06" db="EMBL/GenBank/DDBJ databases">
        <authorList>
            <person name="Nguyen H."/>
        </authorList>
    </citation>
    <scope>NUCLEOTIDE SEQUENCE</scope>
    <source>
        <strain evidence="2">DAOM 180753</strain>
    </source>
</reference>
<sequence length="131" mass="15737">MWFGKARWMRKHRYSGGLLRMMSWHPGSIDNVWTSSPSFYNITEAIVTCIGSMLFVFMVVRFRFLPIKPIYLSHRIQRNRVVPYGHRNWFTSRRTTSGKSAWDETSVSQLCIFYEIYLTRDRLNLRETLYL</sequence>
<reference evidence="2" key="2">
    <citation type="journal article" date="2016" name="Fungal Biol.">
        <title>Ochratoxin A production by Penicillium thymicola.</title>
        <authorList>
            <person name="Nguyen H.D.T."/>
            <person name="McMullin D.R."/>
            <person name="Ponomareva E."/>
            <person name="Riley R."/>
            <person name="Pomraning K.R."/>
            <person name="Baker S.E."/>
            <person name="Seifert K.A."/>
        </authorList>
    </citation>
    <scope>NUCLEOTIDE SEQUENCE</scope>
    <source>
        <strain evidence="2">DAOM 180753</strain>
    </source>
</reference>
<accession>A0AAI9TEF4</accession>
<evidence type="ECO:0000313" key="3">
    <source>
        <dbReference type="Proteomes" id="UP001227192"/>
    </source>
</evidence>
<gene>
    <name evidence="2" type="ORF">VN97_g7487</name>
</gene>
<dbReference type="Proteomes" id="UP001227192">
    <property type="component" value="Unassembled WGS sequence"/>
</dbReference>
<keyword evidence="1" id="KW-1133">Transmembrane helix</keyword>
<feature type="transmembrane region" description="Helical" evidence="1">
    <location>
        <begin position="39"/>
        <end position="60"/>
    </location>
</feature>
<keyword evidence="3" id="KW-1185">Reference proteome</keyword>
<keyword evidence="1" id="KW-0472">Membrane</keyword>
<evidence type="ECO:0000256" key="1">
    <source>
        <dbReference type="SAM" id="Phobius"/>
    </source>
</evidence>
<proteinExistence type="predicted"/>
<dbReference type="AlphaFoldDB" id="A0AAI9TEF4"/>
<organism evidence="2 3">
    <name type="scientific">Penicillium thymicola</name>
    <dbReference type="NCBI Taxonomy" id="293382"/>
    <lineage>
        <taxon>Eukaryota</taxon>
        <taxon>Fungi</taxon>
        <taxon>Dikarya</taxon>
        <taxon>Ascomycota</taxon>
        <taxon>Pezizomycotina</taxon>
        <taxon>Eurotiomycetes</taxon>
        <taxon>Eurotiomycetidae</taxon>
        <taxon>Eurotiales</taxon>
        <taxon>Aspergillaceae</taxon>
        <taxon>Penicillium</taxon>
    </lineage>
</organism>
<dbReference type="EMBL" id="LACB01000242">
    <property type="protein sequence ID" value="KAJ9485857.1"/>
    <property type="molecule type" value="Genomic_DNA"/>
</dbReference>
<name>A0AAI9TEF4_PENTH</name>
<comment type="caution">
    <text evidence="2">The sequence shown here is derived from an EMBL/GenBank/DDBJ whole genome shotgun (WGS) entry which is preliminary data.</text>
</comment>
<evidence type="ECO:0000313" key="2">
    <source>
        <dbReference type="EMBL" id="KAJ9485857.1"/>
    </source>
</evidence>
<keyword evidence="1" id="KW-0812">Transmembrane</keyword>